<evidence type="ECO:0000313" key="1">
    <source>
        <dbReference type="EMBL" id="MCM2578753.1"/>
    </source>
</evidence>
<comment type="caution">
    <text evidence="1">The sequence shown here is derived from an EMBL/GenBank/DDBJ whole genome shotgun (WGS) entry which is preliminary data.</text>
</comment>
<proteinExistence type="predicted"/>
<dbReference type="EMBL" id="JAMQGM010000032">
    <property type="protein sequence ID" value="MCM2578753.1"/>
    <property type="molecule type" value="Genomic_DNA"/>
</dbReference>
<dbReference type="Pfam" id="PF12028">
    <property type="entry name" value="DUF3515"/>
    <property type="match status" value="1"/>
</dbReference>
<sequence length="147" mass="15466">MLSTAVGCSWHDAGNGPAVPKPSGPAAAMCRSLHDGLPGTVDGLTRSASEPASEFTAAWGDPEVRLRCGVPRPAVLTPGNEDYNPTAEAVDVNGVSWLLEKQGDGYRFTTTGRRAFVEVTVPDDYAPEVNALTDLAKSVRKTVPSEL</sequence>
<organism evidence="1 2">
    <name type="scientific">Streptomyces meridianus</name>
    <dbReference type="NCBI Taxonomy" id="2938945"/>
    <lineage>
        <taxon>Bacteria</taxon>
        <taxon>Bacillati</taxon>
        <taxon>Actinomycetota</taxon>
        <taxon>Actinomycetes</taxon>
        <taxon>Kitasatosporales</taxon>
        <taxon>Streptomycetaceae</taxon>
        <taxon>Streptomyces</taxon>
    </lineage>
</organism>
<gene>
    <name evidence="1" type="ORF">M1E25_15585</name>
</gene>
<name>A0ABT0X8A5_9ACTN</name>
<dbReference type="Proteomes" id="UP001167160">
    <property type="component" value="Unassembled WGS sequence"/>
</dbReference>
<dbReference type="InterPro" id="IPR021903">
    <property type="entry name" value="DUF3515"/>
</dbReference>
<keyword evidence="2" id="KW-1185">Reference proteome</keyword>
<evidence type="ECO:0000313" key="2">
    <source>
        <dbReference type="Proteomes" id="UP001167160"/>
    </source>
</evidence>
<accession>A0ABT0X8A5</accession>
<protein>
    <submittedName>
        <fullName evidence="1">DUF3515 domain-containing protein</fullName>
    </submittedName>
</protein>
<reference evidence="1" key="1">
    <citation type="journal article" date="2023" name="Int. J. Syst. Evol. Microbiol.">
        <title>Streptomyces meridianus sp. nov. isolated from brackish water of the Tagus estuary in Alcochete, Portugal.</title>
        <authorList>
            <person name="Santos J.D.N."/>
            <person name="Klimek D."/>
            <person name="Calusinska M."/>
            <person name="Lobo Da Cunha A."/>
            <person name="Catita J."/>
            <person name="Goncalves H."/>
            <person name="Gonzalez I."/>
            <person name="Reyes F."/>
            <person name="Lage O.M."/>
        </authorList>
    </citation>
    <scope>NUCLEOTIDE SEQUENCE</scope>
    <source>
        <strain evidence="1">MTZ3.1</strain>
    </source>
</reference>